<organism evidence="6 7">
    <name type="scientific">Hymenoscyphus albidus</name>
    <dbReference type="NCBI Taxonomy" id="595503"/>
    <lineage>
        <taxon>Eukaryota</taxon>
        <taxon>Fungi</taxon>
        <taxon>Dikarya</taxon>
        <taxon>Ascomycota</taxon>
        <taxon>Pezizomycotina</taxon>
        <taxon>Leotiomycetes</taxon>
        <taxon>Helotiales</taxon>
        <taxon>Helotiaceae</taxon>
        <taxon>Hymenoscyphus</taxon>
    </lineage>
</organism>
<comment type="caution">
    <text evidence="6">The sequence shown here is derived from an EMBL/GenBank/DDBJ whole genome shotgun (WGS) entry which is preliminary data.</text>
</comment>
<feature type="domain" description="MYND-type" evidence="5">
    <location>
        <begin position="223"/>
        <end position="248"/>
    </location>
</feature>
<dbReference type="EMBL" id="CAJVRM010000151">
    <property type="protein sequence ID" value="CAG8975801.1"/>
    <property type="molecule type" value="Genomic_DNA"/>
</dbReference>
<evidence type="ECO:0000313" key="7">
    <source>
        <dbReference type="Proteomes" id="UP000701801"/>
    </source>
</evidence>
<proteinExistence type="predicted"/>
<sequence>MAPPEFPNGMTLHSIGYAALKYPQLADECPVPLGNQLGVLQQFLSPTDRSNAIDQISSQYLDGTLLEYQTSDDPLLNDKNSSQYYFSAVSALLSFLCTSPDVSPRVARYKEGAIAHDIVEKMLDPDFEKNMKKCDRKCPPPFQPATFDSDFGTMLQLLSTIMLWSEGRTFHPRVEDLIPKLRQWKKTYKNSSVRTISNASERLVGQIEGTDPEMAEFTGLTACAACKIQRYCGKDHQKADWKYHKHICKKGLAEDPEELPAMTSENLLAQSRP</sequence>
<name>A0A9N9LQM8_9HELO</name>
<dbReference type="GO" id="GO:0008270">
    <property type="term" value="F:zinc ion binding"/>
    <property type="evidence" value="ECO:0007669"/>
    <property type="project" value="UniProtKB-KW"/>
</dbReference>
<dbReference type="Gene3D" id="6.10.140.2220">
    <property type="match status" value="1"/>
</dbReference>
<dbReference type="SUPFAM" id="SSF144232">
    <property type="entry name" value="HIT/MYND zinc finger-like"/>
    <property type="match status" value="1"/>
</dbReference>
<dbReference type="Proteomes" id="UP000701801">
    <property type="component" value="Unassembled WGS sequence"/>
</dbReference>
<evidence type="ECO:0000259" key="5">
    <source>
        <dbReference type="PROSITE" id="PS50865"/>
    </source>
</evidence>
<evidence type="ECO:0000256" key="1">
    <source>
        <dbReference type="ARBA" id="ARBA00022723"/>
    </source>
</evidence>
<evidence type="ECO:0000256" key="3">
    <source>
        <dbReference type="ARBA" id="ARBA00022833"/>
    </source>
</evidence>
<gene>
    <name evidence="6" type="ORF">HYALB_00008242</name>
</gene>
<protein>
    <recommendedName>
        <fullName evidence="5">MYND-type domain-containing protein</fullName>
    </recommendedName>
</protein>
<dbReference type="InterPro" id="IPR002893">
    <property type="entry name" value="Znf_MYND"/>
</dbReference>
<keyword evidence="1" id="KW-0479">Metal-binding</keyword>
<keyword evidence="2 4" id="KW-0863">Zinc-finger</keyword>
<dbReference type="Pfam" id="PF01753">
    <property type="entry name" value="zf-MYND"/>
    <property type="match status" value="1"/>
</dbReference>
<evidence type="ECO:0000313" key="6">
    <source>
        <dbReference type="EMBL" id="CAG8975801.1"/>
    </source>
</evidence>
<evidence type="ECO:0000256" key="2">
    <source>
        <dbReference type="ARBA" id="ARBA00022771"/>
    </source>
</evidence>
<dbReference type="OrthoDB" id="432970at2759"/>
<evidence type="ECO:0000256" key="4">
    <source>
        <dbReference type="PROSITE-ProRule" id="PRU00134"/>
    </source>
</evidence>
<keyword evidence="3" id="KW-0862">Zinc</keyword>
<accession>A0A9N9LQM8</accession>
<dbReference type="PROSITE" id="PS50865">
    <property type="entry name" value="ZF_MYND_2"/>
    <property type="match status" value="1"/>
</dbReference>
<keyword evidence="7" id="KW-1185">Reference proteome</keyword>
<dbReference type="AlphaFoldDB" id="A0A9N9LQM8"/>
<reference evidence="6" key="1">
    <citation type="submission" date="2021-07" db="EMBL/GenBank/DDBJ databases">
        <authorList>
            <person name="Durling M."/>
        </authorList>
    </citation>
    <scope>NUCLEOTIDE SEQUENCE</scope>
</reference>